<gene>
    <name evidence="15" type="ORF">H0S81_01680</name>
</gene>
<feature type="transmembrane region" description="Helical" evidence="10">
    <location>
        <begin position="20"/>
        <end position="39"/>
    </location>
</feature>
<dbReference type="PANTHER" id="PTHR43373">
    <property type="entry name" value="NA(+)/H(+) ANTIPORTER SUBUNIT"/>
    <property type="match status" value="1"/>
</dbReference>
<keyword evidence="3" id="KW-0050">Antiport</keyword>
<feature type="domain" description="NADH-Ubiquinone oxidoreductase (complex I) chain 5 N-terminal" evidence="12">
    <location>
        <begin position="49"/>
        <end position="99"/>
    </location>
</feature>
<reference evidence="15" key="1">
    <citation type="submission" date="2020-07" db="EMBL/GenBank/DDBJ databases">
        <title>Severe corrosion of carbon steel in oil field produced water can be linked to methanogenic archaea containing a special type of NiFe hydrogenase.</title>
        <authorList>
            <person name="Lahme S."/>
            <person name="Mand J."/>
            <person name="Longwell J."/>
            <person name="Smith R."/>
            <person name="Enning D."/>
        </authorList>
    </citation>
    <scope>NUCLEOTIDE SEQUENCE</scope>
    <source>
        <strain evidence="15">MIC098Bin6</strain>
    </source>
</reference>
<evidence type="ECO:0000256" key="6">
    <source>
        <dbReference type="ARBA" id="ARBA00022989"/>
    </source>
</evidence>
<feature type="transmembrane region" description="Helical" evidence="10">
    <location>
        <begin position="552"/>
        <end position="572"/>
    </location>
</feature>
<feature type="transmembrane region" description="Helical" evidence="10">
    <location>
        <begin position="611"/>
        <end position="631"/>
    </location>
</feature>
<feature type="transmembrane region" description="Helical" evidence="10">
    <location>
        <begin position="578"/>
        <end position="604"/>
    </location>
</feature>
<comment type="subcellular location">
    <subcellularLocation>
        <location evidence="1">Cell membrane</location>
        <topology evidence="1">Multi-pass membrane protein</topology>
    </subcellularLocation>
    <subcellularLocation>
        <location evidence="9">Membrane</location>
        <topology evidence="9">Multi-pass membrane protein</topology>
    </subcellularLocation>
</comment>
<evidence type="ECO:0000256" key="5">
    <source>
        <dbReference type="ARBA" id="ARBA00022692"/>
    </source>
</evidence>
<evidence type="ECO:0000313" key="16">
    <source>
        <dbReference type="Proteomes" id="UP000706172"/>
    </source>
</evidence>
<feature type="transmembrane region" description="Helical" evidence="10">
    <location>
        <begin position="679"/>
        <end position="697"/>
    </location>
</feature>
<evidence type="ECO:0000313" key="15">
    <source>
        <dbReference type="EMBL" id="MBG0778627.1"/>
    </source>
</evidence>
<name>A0A931CSF4_9BACT</name>
<sequence>MRITPPDTEAVPDCCRKGLYSCLLPSGLFALLCLAWPGVVNGDVFTAQWAWVPSLDLNLAFRLDGLSLLFGLIITMTGFFVTIYASSYMAGHPQTGRFFVFLHAFMIAMLGIVFADNLLLMFICWEATTILSFLLIGFDHEKSDARENARQALLVTGAGGLFLLMGILLLKSAGFSMTLSALKESANGIQNHALYPAVFICFMVGAMTKSGQVPFHFWLPNAMSAPTPISAFLHAATMVKAGIYLLMRLHPVMGGTPLWMSTLVLVGGTTALWGAIQALGPCDLKRILAYTTLMALGILTLFLGGQTVLSLTAATTFLMVHALYKAALFLAVGSIDHQTGTRDLNDLGGLVTRMPLTALAVAGATLSMAGFPLFFGFIGKEIMYAGALAEDMFPLFAAGITLSANALMTAVAAIILITPFAGVLPAHLKNTWETPWTMRIGPAFMGLLGVVFGIMPEWVSENLIQPAVFAFHPDREEIRLFLFHGINLPLVLSIITLTSGAVIYRQKIRLRRGIRFLIDHLWVTMPGLYQSGLTRFLTTAATVTRILQNGSLTTYMSVIVFTLVLLTGSVWLPHVADIASIPAVTGPYIAMGLFVFVLGAAAVVVTARHRLAAIGGLGGVGGGVALIFLVFGAPDIALTQLLVETLTLIFVSLILLRLPPMEPIVKPRATFQARTLRNAILSISAGLVVFTLVSGVVSTPLDRSLTAFFETHSYLSAHGRNIVNVILVDFRSLDTLGEICVIVLAAWAGVHLIRRPFGQRKAP</sequence>
<dbReference type="GO" id="GO:0006811">
    <property type="term" value="P:monoatomic ion transport"/>
    <property type="evidence" value="ECO:0007669"/>
    <property type="project" value="UniProtKB-KW"/>
</dbReference>
<dbReference type="InterPro" id="IPR001750">
    <property type="entry name" value="ND/Mrp_TM"/>
</dbReference>
<feature type="transmembrane region" description="Helical" evidence="10">
    <location>
        <begin position="120"/>
        <end position="140"/>
    </location>
</feature>
<protein>
    <submittedName>
        <fullName evidence="15">DUF4040 domain-containing protein</fullName>
    </submittedName>
</protein>
<feature type="transmembrane region" description="Helical" evidence="10">
    <location>
        <begin position="395"/>
        <end position="424"/>
    </location>
</feature>
<feature type="transmembrane region" description="Helical" evidence="10">
    <location>
        <begin position="356"/>
        <end position="375"/>
    </location>
</feature>
<proteinExistence type="predicted"/>
<dbReference type="PANTHER" id="PTHR43373:SF1">
    <property type="entry name" value="NA(+)_H(+) ANTIPORTER SUBUNIT A"/>
    <property type="match status" value="1"/>
</dbReference>
<dbReference type="EMBL" id="JACCQK010000066">
    <property type="protein sequence ID" value="MBG0778627.1"/>
    <property type="molecule type" value="Genomic_DNA"/>
</dbReference>
<dbReference type="InterPro" id="IPR025383">
    <property type="entry name" value="MrpA_C/MbhD"/>
</dbReference>
<evidence type="ECO:0000259" key="14">
    <source>
        <dbReference type="Pfam" id="PF20501"/>
    </source>
</evidence>
<feature type="domain" description="NADH:quinone oxidoreductase/Mrp antiporter transmembrane" evidence="11">
    <location>
        <begin position="115"/>
        <end position="402"/>
    </location>
</feature>
<dbReference type="Pfam" id="PF20501">
    <property type="entry name" value="MbhE"/>
    <property type="match status" value="1"/>
</dbReference>
<evidence type="ECO:0000259" key="12">
    <source>
        <dbReference type="Pfam" id="PF00662"/>
    </source>
</evidence>
<dbReference type="Pfam" id="PF00361">
    <property type="entry name" value="Proton_antipo_M"/>
    <property type="match status" value="1"/>
</dbReference>
<dbReference type="GO" id="GO:0015297">
    <property type="term" value="F:antiporter activity"/>
    <property type="evidence" value="ECO:0007669"/>
    <property type="project" value="UniProtKB-KW"/>
</dbReference>
<feature type="transmembrane region" description="Helical" evidence="10">
    <location>
        <begin position="481"/>
        <end position="504"/>
    </location>
</feature>
<feature type="domain" description="MrpA C-terminal/MbhD" evidence="13">
    <location>
        <begin position="595"/>
        <end position="659"/>
    </location>
</feature>
<evidence type="ECO:0000256" key="7">
    <source>
        <dbReference type="ARBA" id="ARBA00023065"/>
    </source>
</evidence>
<dbReference type="AlphaFoldDB" id="A0A931CSF4"/>
<dbReference type="GO" id="GO:0005886">
    <property type="term" value="C:plasma membrane"/>
    <property type="evidence" value="ECO:0007669"/>
    <property type="project" value="UniProtKB-SubCell"/>
</dbReference>
<feature type="transmembrane region" description="Helical" evidence="10">
    <location>
        <begin position="287"/>
        <end position="305"/>
    </location>
</feature>
<feature type="transmembrane region" description="Helical" evidence="10">
    <location>
        <begin position="311"/>
        <end position="335"/>
    </location>
</feature>
<organism evidence="15 16">
    <name type="scientific">Desulfotignum balticum</name>
    <dbReference type="NCBI Taxonomy" id="115781"/>
    <lineage>
        <taxon>Bacteria</taxon>
        <taxon>Pseudomonadati</taxon>
        <taxon>Thermodesulfobacteriota</taxon>
        <taxon>Desulfobacteria</taxon>
        <taxon>Desulfobacterales</taxon>
        <taxon>Desulfobacteraceae</taxon>
        <taxon>Desulfotignum</taxon>
    </lineage>
</organism>
<accession>A0A931CSF4</accession>
<evidence type="ECO:0000256" key="2">
    <source>
        <dbReference type="ARBA" id="ARBA00022448"/>
    </source>
</evidence>
<evidence type="ECO:0000256" key="9">
    <source>
        <dbReference type="RuleBase" id="RU000320"/>
    </source>
</evidence>
<evidence type="ECO:0000256" key="4">
    <source>
        <dbReference type="ARBA" id="ARBA00022475"/>
    </source>
</evidence>
<feature type="transmembrane region" description="Helical" evidence="10">
    <location>
        <begin position="436"/>
        <end position="455"/>
    </location>
</feature>
<evidence type="ECO:0000259" key="13">
    <source>
        <dbReference type="Pfam" id="PF13244"/>
    </source>
</evidence>
<dbReference type="Pfam" id="PF13244">
    <property type="entry name" value="MbhD"/>
    <property type="match status" value="1"/>
</dbReference>
<comment type="caution">
    <text evidence="15">The sequence shown here is derived from an EMBL/GenBank/DDBJ whole genome shotgun (WGS) entry which is preliminary data.</text>
</comment>
<evidence type="ECO:0000256" key="3">
    <source>
        <dbReference type="ARBA" id="ARBA00022449"/>
    </source>
</evidence>
<evidence type="ECO:0000259" key="11">
    <source>
        <dbReference type="Pfam" id="PF00361"/>
    </source>
</evidence>
<feature type="transmembrane region" description="Helical" evidence="10">
    <location>
        <begin position="189"/>
        <end position="208"/>
    </location>
</feature>
<feature type="transmembrane region" description="Helical" evidence="10">
    <location>
        <begin position="259"/>
        <end position="280"/>
    </location>
</feature>
<feature type="domain" description="MrpA C-terminal/MbhE" evidence="14">
    <location>
        <begin position="674"/>
        <end position="755"/>
    </location>
</feature>
<evidence type="ECO:0000256" key="8">
    <source>
        <dbReference type="ARBA" id="ARBA00023136"/>
    </source>
</evidence>
<evidence type="ECO:0000256" key="1">
    <source>
        <dbReference type="ARBA" id="ARBA00004651"/>
    </source>
</evidence>
<keyword evidence="6 10" id="KW-1133">Transmembrane helix</keyword>
<feature type="transmembrane region" description="Helical" evidence="10">
    <location>
        <begin position="59"/>
        <end position="84"/>
    </location>
</feature>
<dbReference type="Pfam" id="PF00662">
    <property type="entry name" value="Proton_antipo_N"/>
    <property type="match status" value="1"/>
</dbReference>
<dbReference type="InterPro" id="IPR050616">
    <property type="entry name" value="CPA3_Na-H_Antiporter_A"/>
</dbReference>
<feature type="transmembrane region" description="Helical" evidence="10">
    <location>
        <begin position="96"/>
        <end position="114"/>
    </location>
</feature>
<dbReference type="Proteomes" id="UP000706172">
    <property type="component" value="Unassembled WGS sequence"/>
</dbReference>
<evidence type="ECO:0000256" key="10">
    <source>
        <dbReference type="SAM" id="Phobius"/>
    </source>
</evidence>
<feature type="transmembrane region" description="Helical" evidence="10">
    <location>
        <begin position="735"/>
        <end position="753"/>
    </location>
</feature>
<keyword evidence="2" id="KW-0813">Transport</keyword>
<keyword evidence="7" id="KW-0406">Ion transport</keyword>
<dbReference type="InterPro" id="IPR001516">
    <property type="entry name" value="Proton_antipo_N"/>
</dbReference>
<keyword evidence="4" id="KW-1003">Cell membrane</keyword>
<keyword evidence="5 9" id="KW-0812">Transmembrane</keyword>
<dbReference type="PRINTS" id="PR01434">
    <property type="entry name" value="NADHDHGNASE5"/>
</dbReference>
<dbReference type="InterPro" id="IPR046806">
    <property type="entry name" value="MrpA_C/MbhE"/>
</dbReference>
<feature type="transmembrane region" description="Helical" evidence="10">
    <location>
        <begin position="637"/>
        <end position="658"/>
    </location>
</feature>
<feature type="transmembrane region" description="Helical" evidence="10">
    <location>
        <begin position="152"/>
        <end position="169"/>
    </location>
</feature>
<keyword evidence="8 10" id="KW-0472">Membrane</keyword>